<name>A0A061AIQ6_RHOTO</name>
<feature type="compositionally biased region" description="Low complexity" evidence="1">
    <location>
        <begin position="234"/>
        <end position="244"/>
    </location>
</feature>
<organism evidence="3">
    <name type="scientific">Rhodotorula toruloides</name>
    <name type="common">Yeast</name>
    <name type="synonym">Rhodosporidium toruloides</name>
    <dbReference type="NCBI Taxonomy" id="5286"/>
    <lineage>
        <taxon>Eukaryota</taxon>
        <taxon>Fungi</taxon>
        <taxon>Dikarya</taxon>
        <taxon>Basidiomycota</taxon>
        <taxon>Pucciniomycotina</taxon>
        <taxon>Microbotryomycetes</taxon>
        <taxon>Sporidiobolales</taxon>
        <taxon>Sporidiobolaceae</taxon>
        <taxon>Rhodotorula</taxon>
    </lineage>
</organism>
<keyword evidence="2" id="KW-0812">Transmembrane</keyword>
<feature type="transmembrane region" description="Helical" evidence="2">
    <location>
        <begin position="97"/>
        <end position="114"/>
    </location>
</feature>
<dbReference type="AlphaFoldDB" id="A0A061AIQ6"/>
<feature type="transmembrane region" description="Helical" evidence="2">
    <location>
        <begin position="66"/>
        <end position="90"/>
    </location>
</feature>
<dbReference type="EMBL" id="LK052937">
    <property type="protein sequence ID" value="CDR37434.1"/>
    <property type="molecule type" value="Genomic_DNA"/>
</dbReference>
<feature type="transmembrane region" description="Helical" evidence="2">
    <location>
        <begin position="161"/>
        <end position="182"/>
    </location>
</feature>
<keyword evidence="2" id="KW-1133">Transmembrane helix</keyword>
<keyword evidence="2" id="KW-0472">Membrane</keyword>
<proteinExistence type="predicted"/>
<evidence type="ECO:0000256" key="2">
    <source>
        <dbReference type="SAM" id="Phobius"/>
    </source>
</evidence>
<dbReference type="OrthoDB" id="2528825at2759"/>
<accession>A0A061AIQ6</accession>
<feature type="transmembrane region" description="Helical" evidence="2">
    <location>
        <begin position="25"/>
        <end position="46"/>
    </location>
</feature>
<feature type="region of interest" description="Disordered" evidence="1">
    <location>
        <begin position="234"/>
        <end position="351"/>
    </location>
</feature>
<gene>
    <name evidence="3" type="ORF">RHTO0S_02e14840g</name>
</gene>
<protein>
    <submittedName>
        <fullName evidence="3">RHTO0S02e14840g1_1</fullName>
    </submittedName>
</protein>
<feature type="compositionally biased region" description="Basic and acidic residues" evidence="1">
    <location>
        <begin position="296"/>
        <end position="309"/>
    </location>
</feature>
<reference evidence="3" key="1">
    <citation type="journal article" date="2014" name="Genome Announc.">
        <title>Draft genome sequence of Rhodosporidium toruloides CECT1137, an oleaginous yeast of biotechnological interest.</title>
        <authorList>
            <person name="Morin N."/>
            <person name="Calcas X."/>
            <person name="Devillers H."/>
            <person name="Durrens P."/>
            <person name="Sherman D.J."/>
            <person name="Nicaud J.-M."/>
            <person name="Neuveglise C."/>
        </authorList>
    </citation>
    <scope>NUCLEOTIDE SEQUENCE</scope>
    <source>
        <strain evidence="3">CECT1137</strain>
    </source>
</reference>
<evidence type="ECO:0000256" key="1">
    <source>
        <dbReference type="SAM" id="MobiDB-lite"/>
    </source>
</evidence>
<feature type="compositionally biased region" description="Gly residues" evidence="1">
    <location>
        <begin position="282"/>
        <end position="292"/>
    </location>
</feature>
<feature type="compositionally biased region" description="Basic and acidic residues" evidence="1">
    <location>
        <begin position="261"/>
        <end position="273"/>
    </location>
</feature>
<evidence type="ECO:0000313" key="3">
    <source>
        <dbReference type="EMBL" id="CDR37434.1"/>
    </source>
</evidence>
<feature type="compositionally biased region" description="Basic residues" evidence="1">
    <location>
        <begin position="312"/>
        <end position="326"/>
    </location>
</feature>
<sequence length="351" mass="38405">MCLCLPPQLYTWVCTIKGWVVLQSLLLASEYFAICWALRYVVFPLLKSCFENFLVYQILHGPLGNWITLVKAAFYASLACFGAGIAGIIGALFEIQILLWLYAIYLLGAGAIGAKKLYDTLQSVLAEIDNVKSACKKVPGIFSAFGIDCDTTFDKLQTYTWIGAGILLLCQSLTLICVVVLIRRIHKRTGFWLFTFCGHPRRKKGQQQADDGENLLGKIPLGRQRRRAIASLRAARSSASGAGSTATVREKVASLPPAEFELPRRRSRRDERRKASRSGAEAGSGSGGGDGASRGASERSFEQTKEDMRFSIGKKGKRRRRGRRRLVTMGGSRSDAGEDGGQATDTSSSST</sequence>